<dbReference type="Pfam" id="PF13088">
    <property type="entry name" value="BNR_2"/>
    <property type="match status" value="1"/>
</dbReference>
<proteinExistence type="predicted"/>
<dbReference type="PANTHER" id="PTHR43752">
    <property type="entry name" value="BNR/ASP-BOX REPEAT FAMILY PROTEIN"/>
    <property type="match status" value="1"/>
</dbReference>
<reference evidence="3 4" key="1">
    <citation type="submission" date="2019-02" db="EMBL/GenBank/DDBJ databases">
        <title>Deep-cultivation of Planctomycetes and their phenomic and genomic characterization uncovers novel biology.</title>
        <authorList>
            <person name="Wiegand S."/>
            <person name="Jogler M."/>
            <person name="Boedeker C."/>
            <person name="Pinto D."/>
            <person name="Vollmers J."/>
            <person name="Rivas-Marin E."/>
            <person name="Kohn T."/>
            <person name="Peeters S.H."/>
            <person name="Heuer A."/>
            <person name="Rast P."/>
            <person name="Oberbeckmann S."/>
            <person name="Bunk B."/>
            <person name="Jeske O."/>
            <person name="Meyerdierks A."/>
            <person name="Storesund J.E."/>
            <person name="Kallscheuer N."/>
            <person name="Luecker S."/>
            <person name="Lage O.M."/>
            <person name="Pohl T."/>
            <person name="Merkel B.J."/>
            <person name="Hornburger P."/>
            <person name="Mueller R.-W."/>
            <person name="Bruemmer F."/>
            <person name="Labrenz M."/>
            <person name="Spormann A.M."/>
            <person name="Op Den Camp H."/>
            <person name="Overmann J."/>
            <person name="Amann R."/>
            <person name="Jetten M.S.M."/>
            <person name="Mascher T."/>
            <person name="Medema M.H."/>
            <person name="Devos D.P."/>
            <person name="Kaster A.-K."/>
            <person name="Ovreas L."/>
            <person name="Rohde M."/>
            <person name="Galperin M.Y."/>
            <person name="Jogler C."/>
        </authorList>
    </citation>
    <scope>NUCLEOTIDE SEQUENCE [LARGE SCALE GENOMIC DNA]</scope>
    <source>
        <strain evidence="3 4">KOR42</strain>
    </source>
</reference>
<sequence length="412" mass="46412" precursor="true">MKPINCTPKLFWQLAAVLLGSLFLLSGSVGAEETYEAELLFPLESWHNHGSCIVECPNGDLLACWFHGSGERQADDVEILGARRVAGQPNWSKPFPMADTPGFPDTNCCMIIDPQERLWLLWPTIQANLWESALMKYKTSSSYTQPDVPPKWDLLNVLHVKHPGNFPEQVRSKAIEYAGEAIESDLAKAWIDFITRQAEDKLTRRIGWFTRAHPLILDDGRMLVGLYSDGFSFSLVAITDDFGKTWTFSEPIVGGGNIQPSFAQKNDGTIVAFMRDNGPPPKRVLVSESQDRGETWSKVTDHPVLNNPGSGLEVMRARNGDWLCVYNDLPNGRNSLAVSISHDEGETWSATRHVERRRQDEGSFHYPSIIEGEDGLFHVTYSYFIHTDQYGEKIGKSIKHAVFNREWVLSDE</sequence>
<dbReference type="SUPFAM" id="SSF50939">
    <property type="entry name" value="Sialidases"/>
    <property type="match status" value="1"/>
</dbReference>
<gene>
    <name evidence="3" type="ORF">KOR42_01010</name>
</gene>
<dbReference type="Gene3D" id="2.120.10.10">
    <property type="match status" value="1"/>
</dbReference>
<name>A0A5C5X1B1_9PLAN</name>
<dbReference type="InterPro" id="IPR011040">
    <property type="entry name" value="Sialidase"/>
</dbReference>
<evidence type="ECO:0000313" key="4">
    <source>
        <dbReference type="Proteomes" id="UP000317243"/>
    </source>
</evidence>
<evidence type="ECO:0000256" key="1">
    <source>
        <dbReference type="SAM" id="SignalP"/>
    </source>
</evidence>
<dbReference type="RefSeq" id="WP_146506669.1">
    <property type="nucleotide sequence ID" value="NZ_SIHI01000001.1"/>
</dbReference>
<evidence type="ECO:0000259" key="2">
    <source>
        <dbReference type="Pfam" id="PF13088"/>
    </source>
</evidence>
<feature type="signal peptide" evidence="1">
    <location>
        <begin position="1"/>
        <end position="31"/>
    </location>
</feature>
<dbReference type="PANTHER" id="PTHR43752:SF2">
    <property type="entry name" value="BNR_ASP-BOX REPEAT FAMILY PROTEIN"/>
    <property type="match status" value="1"/>
</dbReference>
<accession>A0A5C5X1B1</accession>
<dbReference type="OrthoDB" id="41724at2"/>
<evidence type="ECO:0000313" key="3">
    <source>
        <dbReference type="EMBL" id="TWT56746.1"/>
    </source>
</evidence>
<dbReference type="InterPro" id="IPR036278">
    <property type="entry name" value="Sialidase_sf"/>
</dbReference>
<protein>
    <submittedName>
        <fullName evidence="3">BNR/Asp-box repeat protein</fullName>
    </submittedName>
</protein>
<organism evidence="3 4">
    <name type="scientific">Thalassoglobus neptunius</name>
    <dbReference type="NCBI Taxonomy" id="1938619"/>
    <lineage>
        <taxon>Bacteria</taxon>
        <taxon>Pseudomonadati</taxon>
        <taxon>Planctomycetota</taxon>
        <taxon>Planctomycetia</taxon>
        <taxon>Planctomycetales</taxon>
        <taxon>Planctomycetaceae</taxon>
        <taxon>Thalassoglobus</taxon>
    </lineage>
</organism>
<feature type="domain" description="Sialidase" evidence="2">
    <location>
        <begin position="209"/>
        <end position="379"/>
    </location>
</feature>
<comment type="caution">
    <text evidence="3">The sequence shown here is derived from an EMBL/GenBank/DDBJ whole genome shotgun (WGS) entry which is preliminary data.</text>
</comment>
<dbReference type="AlphaFoldDB" id="A0A5C5X1B1"/>
<dbReference type="CDD" id="cd15482">
    <property type="entry name" value="Sialidase_non-viral"/>
    <property type="match status" value="1"/>
</dbReference>
<keyword evidence="1" id="KW-0732">Signal</keyword>
<feature type="chain" id="PRO_5022907858" evidence="1">
    <location>
        <begin position="32"/>
        <end position="412"/>
    </location>
</feature>
<dbReference type="EMBL" id="SIHI01000001">
    <property type="protein sequence ID" value="TWT56746.1"/>
    <property type="molecule type" value="Genomic_DNA"/>
</dbReference>
<keyword evidence="4" id="KW-1185">Reference proteome</keyword>
<dbReference type="Proteomes" id="UP000317243">
    <property type="component" value="Unassembled WGS sequence"/>
</dbReference>